<dbReference type="AlphaFoldDB" id="A0A0B7B1N4"/>
<reference evidence="1" key="1">
    <citation type="submission" date="2014-12" db="EMBL/GenBank/DDBJ databases">
        <title>Insight into the proteome of Arion vulgaris.</title>
        <authorList>
            <person name="Aradska J."/>
            <person name="Bulat T."/>
            <person name="Smidak R."/>
            <person name="Sarate P."/>
            <person name="Gangsoo J."/>
            <person name="Sialana F."/>
            <person name="Bilban M."/>
            <person name="Lubec G."/>
        </authorList>
    </citation>
    <scope>NUCLEOTIDE SEQUENCE</scope>
    <source>
        <tissue evidence="1">Skin</tissue>
    </source>
</reference>
<proteinExistence type="predicted"/>
<evidence type="ECO:0000313" key="1">
    <source>
        <dbReference type="EMBL" id="CEK86918.1"/>
    </source>
</evidence>
<accession>A0A0B7B1N4</accession>
<dbReference type="EMBL" id="HACG01040053">
    <property type="protein sequence ID" value="CEK86918.1"/>
    <property type="molecule type" value="Transcribed_RNA"/>
</dbReference>
<protein>
    <submittedName>
        <fullName evidence="1">Uncharacterized protein</fullName>
    </submittedName>
</protein>
<organism evidence="1">
    <name type="scientific">Arion vulgaris</name>
    <dbReference type="NCBI Taxonomy" id="1028688"/>
    <lineage>
        <taxon>Eukaryota</taxon>
        <taxon>Metazoa</taxon>
        <taxon>Spiralia</taxon>
        <taxon>Lophotrochozoa</taxon>
        <taxon>Mollusca</taxon>
        <taxon>Gastropoda</taxon>
        <taxon>Heterobranchia</taxon>
        <taxon>Euthyneura</taxon>
        <taxon>Panpulmonata</taxon>
        <taxon>Eupulmonata</taxon>
        <taxon>Stylommatophora</taxon>
        <taxon>Helicina</taxon>
        <taxon>Arionoidea</taxon>
        <taxon>Arionidae</taxon>
        <taxon>Arion</taxon>
    </lineage>
</organism>
<feature type="non-terminal residue" evidence="1">
    <location>
        <position position="62"/>
    </location>
</feature>
<sequence>MYISSTLYSSRIKSSTFPLADQIERDGCQDWYRLKRTTYQICKEIYYSTLTWCVGLLLDLLR</sequence>
<gene>
    <name evidence="1" type="primary">ORF156321</name>
</gene>
<name>A0A0B7B1N4_9EUPU</name>